<dbReference type="AlphaFoldDB" id="W8UK80"/>
<evidence type="ECO:0000313" key="7">
    <source>
        <dbReference type="Proteomes" id="UP000019586"/>
    </source>
</evidence>
<dbReference type="GO" id="GO:0003677">
    <property type="term" value="F:DNA binding"/>
    <property type="evidence" value="ECO:0007669"/>
    <property type="project" value="UniProtKB-UniRule"/>
</dbReference>
<dbReference type="PROSITE" id="PS50977">
    <property type="entry name" value="HTH_TETR_2"/>
    <property type="match status" value="1"/>
</dbReference>
<keyword evidence="1" id="KW-0805">Transcription regulation</keyword>
<evidence type="ECO:0000256" key="3">
    <source>
        <dbReference type="ARBA" id="ARBA00023163"/>
    </source>
</evidence>
<protein>
    <submittedName>
        <fullName evidence="6">Transcriptional regulator, TetR family protein</fullName>
    </submittedName>
</protein>
<evidence type="ECO:0000256" key="1">
    <source>
        <dbReference type="ARBA" id="ARBA00023015"/>
    </source>
</evidence>
<keyword evidence="2 4" id="KW-0238">DNA-binding</keyword>
<feature type="DNA-binding region" description="H-T-H motif" evidence="4">
    <location>
        <begin position="48"/>
        <end position="67"/>
    </location>
</feature>
<keyword evidence="3" id="KW-0804">Transcription</keyword>
<dbReference type="SUPFAM" id="SSF48498">
    <property type="entry name" value="Tetracyclin repressor-like, C-terminal domain"/>
    <property type="match status" value="1"/>
</dbReference>
<feature type="domain" description="HTH tetR-type" evidence="5">
    <location>
        <begin position="25"/>
        <end position="85"/>
    </location>
</feature>
<accession>W8UK80</accession>
<dbReference type="PATRIC" id="fig|1420013.3.peg.2540"/>
<dbReference type="InterPro" id="IPR009057">
    <property type="entry name" value="Homeodomain-like_sf"/>
</dbReference>
<evidence type="ECO:0000313" key="6">
    <source>
        <dbReference type="EMBL" id="AHM79475.1"/>
    </source>
</evidence>
<evidence type="ECO:0000256" key="2">
    <source>
        <dbReference type="ARBA" id="ARBA00023125"/>
    </source>
</evidence>
<evidence type="ECO:0000256" key="4">
    <source>
        <dbReference type="PROSITE-ProRule" id="PRU00335"/>
    </source>
</evidence>
<gene>
    <name evidence="6" type="ORF">KPNJ2_02695</name>
</gene>
<dbReference type="HOGENOM" id="CLU_069356_23_3_6"/>
<reference evidence="6 7" key="1">
    <citation type="journal article" date="2014" name="Proc. Natl. Acad. Sci. U.S.A.">
        <title>Molecular dissection of the evolution of carbapenem-resistant multilocus sequence type 258 Klebsiella pneumoniae.</title>
        <authorList>
            <person name="Deleo F.R."/>
            <person name="Chen L."/>
            <person name="Porcella S.F."/>
            <person name="Martens C.A."/>
            <person name="Kobayashi S.D."/>
            <person name="Porter A.R."/>
            <person name="Chavda K.D."/>
            <person name="Jacobs M.R."/>
            <person name="Mathema B."/>
            <person name="Olsen R.J."/>
            <person name="Bonomo R.A."/>
            <person name="Musser J.M."/>
            <person name="Kreiswirth B.N."/>
        </authorList>
    </citation>
    <scope>NUCLEOTIDE SEQUENCE [LARGE SCALE GENOMIC DNA]</scope>
    <source>
        <strain evidence="6">30684/NJST258_2</strain>
    </source>
</reference>
<dbReference type="PRINTS" id="PR00455">
    <property type="entry name" value="HTHTETR"/>
</dbReference>
<dbReference type="EMBL" id="CP006918">
    <property type="protein sequence ID" value="AHM79475.1"/>
    <property type="molecule type" value="Genomic_DNA"/>
</dbReference>
<proteinExistence type="predicted"/>
<dbReference type="PANTHER" id="PTHR47506:SF6">
    <property type="entry name" value="HTH-TYPE TRANSCRIPTIONAL REPRESSOR NEMR"/>
    <property type="match status" value="1"/>
</dbReference>
<evidence type="ECO:0000259" key="5">
    <source>
        <dbReference type="PROSITE" id="PS50977"/>
    </source>
</evidence>
<dbReference type="InterPro" id="IPR001647">
    <property type="entry name" value="HTH_TetR"/>
</dbReference>
<dbReference type="Proteomes" id="UP000019586">
    <property type="component" value="Chromosome"/>
</dbReference>
<sequence length="215" mass="24552">MHRCRRTAVSPAIVTANHSTGKRMKPKQADILRHASTLFNREGYQSPSIERIAEHAGISKMTFYRYYADKEALILAILKQKESEFMQDLAQITADKASAREKLFAVFDYYHRWFTCETFHGCMFTRALFEYGASSPAIREQCYRFKSLLWQFFRDILLQVLKPEPAERVAMMMVMLIDGAIAAQQAESAECREIPPGMTAWSAAKALIYSEGGTL</sequence>
<organism evidence="6 7">
    <name type="scientific">Klebsiella pneumoniae 30684/NJST258_2</name>
    <dbReference type="NCBI Taxonomy" id="1420013"/>
    <lineage>
        <taxon>Bacteria</taxon>
        <taxon>Pseudomonadati</taxon>
        <taxon>Pseudomonadota</taxon>
        <taxon>Gammaproteobacteria</taxon>
        <taxon>Enterobacterales</taxon>
        <taxon>Enterobacteriaceae</taxon>
        <taxon>Klebsiella/Raoultella group</taxon>
        <taxon>Klebsiella</taxon>
        <taxon>Klebsiella pneumoniae complex</taxon>
    </lineage>
</organism>
<dbReference type="KEGG" id="kps:KPNJ2_02695"/>
<dbReference type="Pfam" id="PF00440">
    <property type="entry name" value="TetR_N"/>
    <property type="match status" value="1"/>
</dbReference>
<dbReference type="PANTHER" id="PTHR47506">
    <property type="entry name" value="TRANSCRIPTIONAL REGULATORY PROTEIN"/>
    <property type="match status" value="1"/>
</dbReference>
<name>W8UK80_KLEPN</name>
<dbReference type="InterPro" id="IPR036271">
    <property type="entry name" value="Tet_transcr_reg_TetR-rel_C_sf"/>
</dbReference>
<dbReference type="SUPFAM" id="SSF46689">
    <property type="entry name" value="Homeodomain-like"/>
    <property type="match status" value="1"/>
</dbReference>
<dbReference type="Gene3D" id="1.10.357.10">
    <property type="entry name" value="Tetracycline Repressor, domain 2"/>
    <property type="match status" value="1"/>
</dbReference>